<organism evidence="2 3">
    <name type="scientific">Vibrio lentus</name>
    <dbReference type="NCBI Taxonomy" id="136468"/>
    <lineage>
        <taxon>Bacteria</taxon>
        <taxon>Pseudomonadati</taxon>
        <taxon>Pseudomonadota</taxon>
        <taxon>Gammaproteobacteria</taxon>
        <taxon>Vibrionales</taxon>
        <taxon>Vibrionaceae</taxon>
        <taxon>Vibrio</taxon>
    </lineage>
</organism>
<evidence type="ECO:0000313" key="2">
    <source>
        <dbReference type="EMBL" id="PME56628.1"/>
    </source>
</evidence>
<sequence length="433" mass="50061">MSDENNLDNVSKTSAISSWSGFIYQGKVGLYHAIRLLVSNNSNKDLSMKFEHLDDFAVFDSKGGALSIHQVKAKQATTRGSYTKALKKISEVTHDSLTTETKRYFHVSKQLDDDSDFEEDGKKVAFYEYNDKKTYAQLNNIDFLIESMIRRYLEENNLSETEHLINFKLDKLHSIVLSKVNYAHYINQFTSSTQFESADKNPILFSEIVDTLNNECINLDDVDYLLERFRNKILIVIDNMIDDQIEENSSESNELCIPLMLCRQVITSLDKNLVEKLYYSLDPKRIRINPEEGSNDITRYLDIITEIPKFIYENNVPHYVCKKYRKYLPSSIEVGGNLSRKNAIRVLKSNIDSMRKNNTLLQVLFEFDCLVVRMNNTYFSLDGIDKMGSKFTHNNNSDYDLEINYDVDFSNKITKAKKIGFISIEDSKGELCD</sequence>
<dbReference type="Proteomes" id="UP000235778">
    <property type="component" value="Unassembled WGS sequence"/>
</dbReference>
<name>A0A2N7BJ39_9VIBR</name>
<comment type="caution">
    <text evidence="2">The sequence shown here is derived from an EMBL/GenBank/DDBJ whole genome shotgun (WGS) entry which is preliminary data.</text>
</comment>
<dbReference type="InterPro" id="IPR046920">
    <property type="entry name" value="ABC-3C_CTD1"/>
</dbReference>
<dbReference type="EMBL" id="MCSI01000175">
    <property type="protein sequence ID" value="PME56628.1"/>
    <property type="molecule type" value="Genomic_DNA"/>
</dbReference>
<reference evidence="3" key="1">
    <citation type="submission" date="2016-07" db="EMBL/GenBank/DDBJ databases">
        <title>Nontailed viruses are major unrecognized killers of bacteria in the ocean.</title>
        <authorList>
            <person name="Kauffman K."/>
            <person name="Hussain F."/>
            <person name="Yang J."/>
            <person name="Arevalo P."/>
            <person name="Brown J."/>
            <person name="Cutler M."/>
            <person name="Kelly L."/>
            <person name="Polz M.F."/>
        </authorList>
    </citation>
    <scope>NUCLEOTIDE SEQUENCE [LARGE SCALE GENOMIC DNA]</scope>
    <source>
        <strain evidence="3">10N.286.55.C1</strain>
    </source>
</reference>
<gene>
    <name evidence="2" type="ORF">BCV30_19000</name>
</gene>
<dbReference type="AlphaFoldDB" id="A0A2N7BJ39"/>
<proteinExistence type="predicted"/>
<accession>A0A2N7BJ39</accession>
<evidence type="ECO:0000259" key="1">
    <source>
        <dbReference type="Pfam" id="PF20276"/>
    </source>
</evidence>
<feature type="domain" description="ABC-three component systems C-terminal" evidence="1">
    <location>
        <begin position="124"/>
        <end position="373"/>
    </location>
</feature>
<protein>
    <recommendedName>
        <fullName evidence="1">ABC-three component systems C-terminal domain-containing protein</fullName>
    </recommendedName>
</protein>
<dbReference type="RefSeq" id="WP_102267821.1">
    <property type="nucleotide sequence ID" value="NZ_MCSH01000133.1"/>
</dbReference>
<dbReference type="Pfam" id="PF20276">
    <property type="entry name" value="CTD1"/>
    <property type="match status" value="1"/>
</dbReference>
<evidence type="ECO:0000313" key="3">
    <source>
        <dbReference type="Proteomes" id="UP000235778"/>
    </source>
</evidence>